<dbReference type="NCBIfam" id="TIGR04183">
    <property type="entry name" value="Por_Secre_tail"/>
    <property type="match status" value="1"/>
</dbReference>
<evidence type="ECO:0000313" key="1">
    <source>
        <dbReference type="EMBL" id="SMC00555.1"/>
    </source>
</evidence>
<evidence type="ECO:0008006" key="3">
    <source>
        <dbReference type="Google" id="ProtNLM"/>
    </source>
</evidence>
<sequence length="53" mass="5984">MIQIFNLQGRSVYRQQFAPRQGKVAVKAALAPGVYLVQVRQDGKLLNQRVTVE</sequence>
<organism evidence="1 2">
    <name type="scientific">Hymenobacter roseosalivarius DSM 11622</name>
    <dbReference type="NCBI Taxonomy" id="645990"/>
    <lineage>
        <taxon>Bacteria</taxon>
        <taxon>Pseudomonadati</taxon>
        <taxon>Bacteroidota</taxon>
        <taxon>Cytophagia</taxon>
        <taxon>Cytophagales</taxon>
        <taxon>Hymenobacteraceae</taxon>
        <taxon>Hymenobacter</taxon>
    </lineage>
</organism>
<evidence type="ECO:0000313" key="2">
    <source>
        <dbReference type="Proteomes" id="UP000192266"/>
    </source>
</evidence>
<dbReference type="OrthoDB" id="1230183at2"/>
<gene>
    <name evidence="1" type="ORF">SAMN00120144_1309</name>
</gene>
<name>A0A1W1W4M0_9BACT</name>
<dbReference type="AlphaFoldDB" id="A0A1W1W4M0"/>
<dbReference type="STRING" id="645990.SAMN00120144_1309"/>
<accession>A0A1W1W4M0</accession>
<reference evidence="1 2" key="1">
    <citation type="submission" date="2017-04" db="EMBL/GenBank/DDBJ databases">
        <authorList>
            <person name="Afonso C.L."/>
            <person name="Miller P.J."/>
            <person name="Scott M.A."/>
            <person name="Spackman E."/>
            <person name="Goraichik I."/>
            <person name="Dimitrov K.M."/>
            <person name="Suarez D.L."/>
            <person name="Swayne D.E."/>
        </authorList>
    </citation>
    <scope>NUCLEOTIDE SEQUENCE [LARGE SCALE GENOMIC DNA]</scope>
    <source>
        <strain evidence="1 2">DSM 11622</strain>
    </source>
</reference>
<keyword evidence="2" id="KW-1185">Reference proteome</keyword>
<dbReference type="Proteomes" id="UP000192266">
    <property type="component" value="Unassembled WGS sequence"/>
</dbReference>
<dbReference type="EMBL" id="FWWW01000104">
    <property type="protein sequence ID" value="SMC00555.1"/>
    <property type="molecule type" value="Genomic_DNA"/>
</dbReference>
<protein>
    <recommendedName>
        <fullName evidence="3">Secretion system C-terminal sorting domain-containing protein</fullName>
    </recommendedName>
</protein>
<proteinExistence type="predicted"/>
<dbReference type="InterPro" id="IPR026444">
    <property type="entry name" value="Secre_tail"/>
</dbReference>